<sequence>MSWWVACAERTLSESVPAPPDRVRDFYVNLDNIKLVHPLIISVQPTARADTADGYLQSYRVVDRIPLGPFAIQIRYRSRVQVPDDGDVSTEADQSPGVHVRATVSFEAIDAGTRLTERIRITAPRPLAPFTIREAVKAHRAMLAGIRRHFECGTAG</sequence>
<dbReference type="AlphaFoldDB" id="A0A1X1VN23"/>
<accession>A0A1X1VN23</accession>
<dbReference type="InterPro" id="IPR019587">
    <property type="entry name" value="Polyketide_cyclase/dehydratase"/>
</dbReference>
<dbReference type="InterPro" id="IPR023393">
    <property type="entry name" value="START-like_dom_sf"/>
</dbReference>
<reference evidence="1 2" key="1">
    <citation type="submission" date="2016-01" db="EMBL/GenBank/DDBJ databases">
        <title>The new phylogeny of the genus Mycobacterium.</title>
        <authorList>
            <person name="Tarcisio F."/>
            <person name="Conor M."/>
            <person name="Antonella G."/>
            <person name="Elisabetta G."/>
            <person name="Giulia F.S."/>
            <person name="Sara T."/>
            <person name="Anna F."/>
            <person name="Clotilde B."/>
            <person name="Roberto B."/>
            <person name="Veronica D.S."/>
            <person name="Fabio R."/>
            <person name="Monica P."/>
            <person name="Olivier J."/>
            <person name="Enrico T."/>
            <person name="Nicola S."/>
        </authorList>
    </citation>
    <scope>NUCLEOTIDE SEQUENCE [LARGE SCALE GENOMIC DNA]</scope>
    <source>
        <strain evidence="1 2">DSM 43505</strain>
    </source>
</reference>
<protein>
    <submittedName>
        <fullName evidence="1">Polyketide cyclase / dehydrase and lipid transport</fullName>
    </submittedName>
</protein>
<dbReference type="Gene3D" id="3.30.530.20">
    <property type="match status" value="1"/>
</dbReference>
<evidence type="ECO:0000313" key="2">
    <source>
        <dbReference type="Proteomes" id="UP000193738"/>
    </source>
</evidence>
<dbReference type="RefSeq" id="WP_036418024.1">
    <property type="nucleotide sequence ID" value="NZ_LQOX01000093.1"/>
</dbReference>
<dbReference type="EMBL" id="LQOX01000093">
    <property type="protein sequence ID" value="ORV70490.1"/>
    <property type="molecule type" value="Genomic_DNA"/>
</dbReference>
<keyword evidence="2" id="KW-1185">Reference proteome</keyword>
<comment type="caution">
    <text evidence="1">The sequence shown here is derived from an EMBL/GenBank/DDBJ whole genome shotgun (WGS) entry which is preliminary data.</text>
</comment>
<proteinExistence type="predicted"/>
<organism evidence="1 2">
    <name type="scientific">Mycobacterium gastri</name>
    <dbReference type="NCBI Taxonomy" id="1777"/>
    <lineage>
        <taxon>Bacteria</taxon>
        <taxon>Bacillati</taxon>
        <taxon>Actinomycetota</taxon>
        <taxon>Actinomycetes</taxon>
        <taxon>Mycobacteriales</taxon>
        <taxon>Mycobacteriaceae</taxon>
        <taxon>Mycobacterium</taxon>
    </lineage>
</organism>
<dbReference type="Pfam" id="PF10604">
    <property type="entry name" value="Polyketide_cyc2"/>
    <property type="match status" value="1"/>
</dbReference>
<dbReference type="SUPFAM" id="SSF55961">
    <property type="entry name" value="Bet v1-like"/>
    <property type="match status" value="1"/>
</dbReference>
<dbReference type="STRING" id="1777.AWC07_05250"/>
<name>A0A1X1VN23_MYCGS</name>
<evidence type="ECO:0000313" key="1">
    <source>
        <dbReference type="EMBL" id="ORV70490.1"/>
    </source>
</evidence>
<dbReference type="CDD" id="cd07812">
    <property type="entry name" value="SRPBCC"/>
    <property type="match status" value="1"/>
</dbReference>
<dbReference type="Proteomes" id="UP000193738">
    <property type="component" value="Unassembled WGS sequence"/>
</dbReference>
<gene>
    <name evidence="1" type="ORF">AWC07_05250</name>
</gene>